<dbReference type="PROSITE" id="PS51318">
    <property type="entry name" value="TAT"/>
    <property type="match status" value="1"/>
</dbReference>
<gene>
    <name evidence="2" type="ORF">ACFO8L_18085</name>
</gene>
<protein>
    <recommendedName>
        <fullName evidence="4">Tat pathway signal sequence domain protein</fullName>
    </recommendedName>
</protein>
<organism evidence="2 3">
    <name type="scientific">Sphaerisporangium corydalis</name>
    <dbReference type="NCBI Taxonomy" id="1441875"/>
    <lineage>
        <taxon>Bacteria</taxon>
        <taxon>Bacillati</taxon>
        <taxon>Actinomycetota</taxon>
        <taxon>Actinomycetes</taxon>
        <taxon>Streptosporangiales</taxon>
        <taxon>Streptosporangiaceae</taxon>
        <taxon>Sphaerisporangium</taxon>
    </lineage>
</organism>
<proteinExistence type="predicted"/>
<dbReference type="InterPro" id="IPR006311">
    <property type="entry name" value="TAT_signal"/>
</dbReference>
<reference evidence="3" key="1">
    <citation type="journal article" date="2019" name="Int. J. Syst. Evol. Microbiol.">
        <title>The Global Catalogue of Microorganisms (GCM) 10K type strain sequencing project: providing services to taxonomists for standard genome sequencing and annotation.</title>
        <authorList>
            <consortium name="The Broad Institute Genomics Platform"/>
            <consortium name="The Broad Institute Genome Sequencing Center for Infectious Disease"/>
            <person name="Wu L."/>
            <person name="Ma J."/>
        </authorList>
    </citation>
    <scope>NUCLEOTIDE SEQUENCE [LARGE SCALE GENOMIC DNA]</scope>
    <source>
        <strain evidence="3">CCUG 49560</strain>
    </source>
</reference>
<comment type="caution">
    <text evidence="2">The sequence shown here is derived from an EMBL/GenBank/DDBJ whole genome shotgun (WGS) entry which is preliminary data.</text>
</comment>
<evidence type="ECO:0000313" key="2">
    <source>
        <dbReference type="EMBL" id="MFC4588007.1"/>
    </source>
</evidence>
<name>A0ABV9EHE5_9ACTN</name>
<dbReference type="Proteomes" id="UP001595891">
    <property type="component" value="Unassembled WGS sequence"/>
</dbReference>
<dbReference type="RefSeq" id="WP_262840779.1">
    <property type="nucleotide sequence ID" value="NZ_JANZYP010000002.1"/>
</dbReference>
<evidence type="ECO:0000313" key="3">
    <source>
        <dbReference type="Proteomes" id="UP001595891"/>
    </source>
</evidence>
<evidence type="ECO:0008006" key="4">
    <source>
        <dbReference type="Google" id="ProtNLM"/>
    </source>
</evidence>
<feature type="signal peptide" evidence="1">
    <location>
        <begin position="1"/>
        <end position="30"/>
    </location>
</feature>
<feature type="chain" id="PRO_5046595631" description="Tat pathway signal sequence domain protein" evidence="1">
    <location>
        <begin position="31"/>
        <end position="166"/>
    </location>
</feature>
<sequence>MTPTIRSSRRRRTVAALAACGAAAAITTFALGEPASALPAPQAKCDARVLSFVASSAVYVGIADPITVEVPATTTLKVEVTADVSVQAGAEFRLAYTLNDTFPPEGTFGPANFANHQEFAETRSTFALITVGPGRSTIKPLVRINGPAGKTGFLLHRCFTVEATTS</sequence>
<keyword evidence="1" id="KW-0732">Signal</keyword>
<evidence type="ECO:0000256" key="1">
    <source>
        <dbReference type="SAM" id="SignalP"/>
    </source>
</evidence>
<keyword evidence="3" id="KW-1185">Reference proteome</keyword>
<accession>A0ABV9EHE5</accession>
<dbReference type="EMBL" id="JBHSFN010000010">
    <property type="protein sequence ID" value="MFC4588007.1"/>
    <property type="molecule type" value="Genomic_DNA"/>
</dbReference>